<name>A0AAN6DY67_9EURO</name>
<comment type="caution">
    <text evidence="1">The sequence shown here is derived from an EMBL/GenBank/DDBJ whole genome shotgun (WGS) entry which is preliminary data.</text>
</comment>
<dbReference type="EMBL" id="MU404354">
    <property type="protein sequence ID" value="KAI1613055.1"/>
    <property type="molecule type" value="Genomic_DNA"/>
</dbReference>
<evidence type="ECO:0000313" key="2">
    <source>
        <dbReference type="Proteomes" id="UP001203852"/>
    </source>
</evidence>
<keyword evidence="2" id="KW-1185">Reference proteome</keyword>
<sequence length="223" mass="24340">MAELCRGRARSITQGNSRDERARNTATGQSVSCDILLDLRHGLCSSERKTAIISVCFACCTLGFAACGTVSKSCGSATRTENGATICRCETGRIDSFGRAECNVHVALLCGKDKGRASSIRDLQCKNGYPCTDRVDWPICEELLLELRSCQTKTICYVGSICNRQDPSLANERVGKGFHLGIRTSTKHVGTSLTLHDVQGYQRCAELYLCIAHWCRRRTGGCS</sequence>
<evidence type="ECO:0000313" key="1">
    <source>
        <dbReference type="EMBL" id="KAI1613055.1"/>
    </source>
</evidence>
<gene>
    <name evidence="1" type="ORF">EDD36DRAFT_253989</name>
</gene>
<organism evidence="1 2">
    <name type="scientific">Exophiala viscosa</name>
    <dbReference type="NCBI Taxonomy" id="2486360"/>
    <lineage>
        <taxon>Eukaryota</taxon>
        <taxon>Fungi</taxon>
        <taxon>Dikarya</taxon>
        <taxon>Ascomycota</taxon>
        <taxon>Pezizomycotina</taxon>
        <taxon>Eurotiomycetes</taxon>
        <taxon>Chaetothyriomycetidae</taxon>
        <taxon>Chaetothyriales</taxon>
        <taxon>Herpotrichiellaceae</taxon>
        <taxon>Exophiala</taxon>
    </lineage>
</organism>
<dbReference type="Proteomes" id="UP001203852">
    <property type="component" value="Unassembled WGS sequence"/>
</dbReference>
<dbReference type="AlphaFoldDB" id="A0AAN6DY67"/>
<accession>A0AAN6DY67</accession>
<protein>
    <submittedName>
        <fullName evidence="1">Uncharacterized protein</fullName>
    </submittedName>
</protein>
<reference evidence="1" key="1">
    <citation type="journal article" date="2022" name="bioRxiv">
        <title>Deciphering the potential niche of two novel black yeast fungi from a biological soil crust based on their genomes, phenotypes, and melanin regulation.</title>
        <authorList>
            <consortium name="DOE Joint Genome Institute"/>
            <person name="Carr E.C."/>
            <person name="Barton Q."/>
            <person name="Grambo S."/>
            <person name="Sullivan M."/>
            <person name="Renfro C.M."/>
            <person name="Kuo A."/>
            <person name="Pangilinan J."/>
            <person name="Lipzen A."/>
            <person name="Keymanesh K."/>
            <person name="Savage E."/>
            <person name="Barry K."/>
            <person name="Grigoriev I.V."/>
            <person name="Riekhof W.R."/>
            <person name="Harris S.S."/>
        </authorList>
    </citation>
    <scope>NUCLEOTIDE SEQUENCE</scope>
    <source>
        <strain evidence="1">JF 03-4F</strain>
    </source>
</reference>
<proteinExistence type="predicted"/>